<reference evidence="4" key="1">
    <citation type="submission" date="2020-10" db="EMBL/GenBank/DDBJ databases">
        <authorList>
            <person name="Gilroy R."/>
        </authorList>
    </citation>
    <scope>NUCLEOTIDE SEQUENCE</scope>
    <source>
        <strain evidence="4">G3-8215</strain>
    </source>
</reference>
<dbReference type="Gene3D" id="3.30.1330.60">
    <property type="entry name" value="OmpA-like domain"/>
    <property type="match status" value="1"/>
</dbReference>
<proteinExistence type="predicted"/>
<evidence type="ECO:0000256" key="2">
    <source>
        <dbReference type="SAM" id="MobiDB-lite"/>
    </source>
</evidence>
<protein>
    <submittedName>
        <fullName evidence="4">Uncharacterized protein</fullName>
    </submittedName>
</protein>
<comment type="caution">
    <text evidence="4">The sequence shown here is derived from an EMBL/GenBank/DDBJ whole genome shotgun (WGS) entry which is preliminary data.</text>
</comment>
<evidence type="ECO:0000256" key="1">
    <source>
        <dbReference type="PROSITE-ProRule" id="PRU00339"/>
    </source>
</evidence>
<dbReference type="InterPro" id="IPR019734">
    <property type="entry name" value="TPR_rpt"/>
</dbReference>
<dbReference type="SUPFAM" id="SSF48452">
    <property type="entry name" value="TPR-like"/>
    <property type="match status" value="1"/>
</dbReference>
<dbReference type="Gene3D" id="1.25.40.10">
    <property type="entry name" value="Tetratricopeptide repeat domain"/>
    <property type="match status" value="1"/>
</dbReference>
<sequence>MLGRKFLCLMVILAASCSGSRQLADISRSRVDVDVSVPSYEEDEDTDTAVAGKTAAEKDDGPSIMNAVKDLETGEMVAVDVINASKVVARFRNVAERAGKVTVEFDVTVPSALVSSRWQLRIFPEMAVGEDSLRLDPVLVTGAGYRSQQMRGYERYKEFVSSIIRDSSGFVMVRPLEIFIERNYPGIYAMKNDTSVISDPEAASIFGVTRSEVLRHYTRDGLVRRNRKKEEKSEMMLEKLTGGLTGWVRLDTVMTSGGEVCYRYTQTVESRPGLKKIPVTISGGIYEDGRLVYSLPGRSRIDFYVSSLSTLADLSPHYRSVVVERNVYDYTNAVLDFGKGSADLDTLVAANAAELARIRGNMESMLGMNDYEADSVVVTASCSLEGSYRYNSSLAGRRAETVMKLLSESTGNGSAGILRSASIPENWKLFAAIVANDPSVSSASRNRILSLPYQQSPDSSETVLHGLPEYRYLREKIYPRLRTVRLDFYLHRKNMARDTVYTSELDSVYMKGVEALTSLDYSKAVEILGKYRDYNSALAYLSSGYDSKALEILDGLGDLSARALYLKALALSRLGREDEASEIYDKCVGLDPSMLHRGRLDPEIQMFTLKYE</sequence>
<dbReference type="Proteomes" id="UP000725002">
    <property type="component" value="Unassembled WGS sequence"/>
</dbReference>
<dbReference type="PROSITE" id="PS51257">
    <property type="entry name" value="PROKAR_LIPOPROTEIN"/>
    <property type="match status" value="1"/>
</dbReference>
<dbReference type="InterPro" id="IPR011990">
    <property type="entry name" value="TPR-like_helical_dom_sf"/>
</dbReference>
<dbReference type="Pfam" id="PF13181">
    <property type="entry name" value="TPR_8"/>
    <property type="match status" value="1"/>
</dbReference>
<feature type="chain" id="PRO_5037198258" evidence="3">
    <location>
        <begin position="24"/>
        <end position="612"/>
    </location>
</feature>
<organism evidence="4 5">
    <name type="scientific">Candidatus Cryptobacteroides avicola</name>
    <dbReference type="NCBI Taxonomy" id="2840757"/>
    <lineage>
        <taxon>Bacteria</taxon>
        <taxon>Pseudomonadati</taxon>
        <taxon>Bacteroidota</taxon>
        <taxon>Bacteroidia</taxon>
        <taxon>Bacteroidales</taxon>
        <taxon>Candidatus Cryptobacteroides</taxon>
    </lineage>
</organism>
<keyword evidence="3" id="KW-0732">Signal</keyword>
<evidence type="ECO:0000256" key="3">
    <source>
        <dbReference type="SAM" id="SignalP"/>
    </source>
</evidence>
<feature type="region of interest" description="Disordered" evidence="2">
    <location>
        <begin position="39"/>
        <end position="58"/>
    </location>
</feature>
<gene>
    <name evidence="4" type="ORF">IAB75_03960</name>
</gene>
<accession>A0A940DQY4</accession>
<dbReference type="SMART" id="SM00028">
    <property type="entry name" value="TPR"/>
    <property type="match status" value="1"/>
</dbReference>
<feature type="repeat" description="TPR" evidence="1">
    <location>
        <begin position="561"/>
        <end position="594"/>
    </location>
</feature>
<evidence type="ECO:0000313" key="4">
    <source>
        <dbReference type="EMBL" id="MBO8483253.1"/>
    </source>
</evidence>
<name>A0A940DQY4_9BACT</name>
<dbReference type="InterPro" id="IPR036737">
    <property type="entry name" value="OmpA-like_sf"/>
</dbReference>
<evidence type="ECO:0000313" key="5">
    <source>
        <dbReference type="Proteomes" id="UP000725002"/>
    </source>
</evidence>
<dbReference type="EMBL" id="JADILV010000024">
    <property type="protein sequence ID" value="MBO8483253.1"/>
    <property type="molecule type" value="Genomic_DNA"/>
</dbReference>
<dbReference type="PROSITE" id="PS50005">
    <property type="entry name" value="TPR"/>
    <property type="match status" value="1"/>
</dbReference>
<feature type="signal peptide" evidence="3">
    <location>
        <begin position="1"/>
        <end position="23"/>
    </location>
</feature>
<reference evidence="4" key="2">
    <citation type="journal article" date="2021" name="PeerJ">
        <title>Extensive microbial diversity within the chicken gut microbiome revealed by metagenomics and culture.</title>
        <authorList>
            <person name="Gilroy R."/>
            <person name="Ravi A."/>
            <person name="Getino M."/>
            <person name="Pursley I."/>
            <person name="Horton D.L."/>
            <person name="Alikhan N.F."/>
            <person name="Baker D."/>
            <person name="Gharbi K."/>
            <person name="Hall N."/>
            <person name="Watson M."/>
            <person name="Adriaenssens E.M."/>
            <person name="Foster-Nyarko E."/>
            <person name="Jarju S."/>
            <person name="Secka A."/>
            <person name="Antonio M."/>
            <person name="Oren A."/>
            <person name="Chaudhuri R.R."/>
            <person name="La Ragione R."/>
            <person name="Hildebrand F."/>
            <person name="Pallen M.J."/>
        </authorList>
    </citation>
    <scope>NUCLEOTIDE SEQUENCE</scope>
    <source>
        <strain evidence="4">G3-8215</strain>
    </source>
</reference>
<keyword evidence="1" id="KW-0802">TPR repeat</keyword>
<dbReference type="AlphaFoldDB" id="A0A940DQY4"/>